<dbReference type="Pfam" id="PF14356">
    <property type="entry name" value="DUF4403"/>
    <property type="match status" value="1"/>
</dbReference>
<keyword evidence="2" id="KW-1185">Reference proteome</keyword>
<dbReference type="EMBL" id="CP081495">
    <property type="protein sequence ID" value="UYW00754.1"/>
    <property type="molecule type" value="Genomic_DNA"/>
</dbReference>
<proteinExistence type="predicted"/>
<gene>
    <name evidence="1" type="ORF">K5I29_09520</name>
</gene>
<name>A0ABY6LWP0_9FLAO</name>
<dbReference type="RefSeq" id="WP_264432837.1">
    <property type="nucleotide sequence ID" value="NZ_CP081495.1"/>
</dbReference>
<accession>A0ABY6LWP0</accession>
<protein>
    <submittedName>
        <fullName evidence="1">DUF4403 family protein</fullName>
    </submittedName>
</protein>
<evidence type="ECO:0000313" key="1">
    <source>
        <dbReference type="EMBL" id="UYW00754.1"/>
    </source>
</evidence>
<sequence length="437" mass="49505">MATKPEAEFQNKIAYNTKTSYVGMPISVAIKDIQTVLNQNITHLIYADSILADDNMEIKIWKTNAIQLSAENGKIKSVLPVKIWVKYRYGTQFMGLNDTREFNFNGTFTFLSDVALSNWHLSTKSNLQRIVWNESPNIQIGNKQVAITYLINPAMNWFKKDIANQVDQAIAKTCDFKPQVLDALKALAEPRLVNDKYETWLSINPLEIYATDATLEKNNVVLNMGLKANIRTVIGNKPQENVNWNQLKITKVKSIPNYFNGTIAAITTYKSAARVITNNFKGETFSSGKKKITIQEVDMWQQQDKIIIALTLQGSLNGTIYLSGIPKYNVDLQQVYFEQLDYVLNTKNVLHKSASWLLNGLIVRKIQENCTYSIANDIETGKTIAQQFLTHYSPMKGVYIDGKMDNLTFDRFELLNHAMVSYINTNGNVAISIQGLE</sequence>
<reference evidence="1" key="1">
    <citation type="submission" date="2021-08" db="EMBL/GenBank/DDBJ databases">
        <title>Flavobacterium sp. strain CC-SYL302.</title>
        <authorList>
            <person name="Lin S.-Y."/>
            <person name="Lee T.-H."/>
            <person name="Young C.-C."/>
        </authorList>
    </citation>
    <scope>NUCLEOTIDE SEQUENCE</scope>
    <source>
        <strain evidence="1">CC-SYL302</strain>
    </source>
</reference>
<organism evidence="1 2">
    <name type="scientific">Flavobacterium agricola</name>
    <dbReference type="NCBI Taxonomy" id="2870839"/>
    <lineage>
        <taxon>Bacteria</taxon>
        <taxon>Pseudomonadati</taxon>
        <taxon>Bacteroidota</taxon>
        <taxon>Flavobacteriia</taxon>
        <taxon>Flavobacteriales</taxon>
        <taxon>Flavobacteriaceae</taxon>
        <taxon>Flavobacterium</taxon>
    </lineage>
</organism>
<dbReference type="InterPro" id="IPR025515">
    <property type="entry name" value="DUF4403"/>
</dbReference>
<evidence type="ECO:0000313" key="2">
    <source>
        <dbReference type="Proteomes" id="UP001163328"/>
    </source>
</evidence>
<dbReference type="Proteomes" id="UP001163328">
    <property type="component" value="Chromosome"/>
</dbReference>